<sequence length="133" mass="15485">MAGDVVFVEGPLKFLLEFAEVDPMGYGVEVRLEVEYSGRSQNLKWTAEHLWFEYEALRRFESELGDGREARLFDMSEYPILHFKRDSSQEYVTINPQSQRQSKDGECMSLRLNVNVGSMQALYSALSQFGKWW</sequence>
<dbReference type="AlphaFoldDB" id="A0A843SIK9"/>
<evidence type="ECO:0000313" key="2">
    <source>
        <dbReference type="Proteomes" id="UP000444318"/>
    </source>
</evidence>
<proteinExistence type="predicted"/>
<reference evidence="1 2" key="1">
    <citation type="submission" date="2019-10" db="EMBL/GenBank/DDBJ databases">
        <title>Two novel species isolated from a subtropical stream in China.</title>
        <authorList>
            <person name="Lu H."/>
        </authorList>
    </citation>
    <scope>NUCLEOTIDE SEQUENCE [LARGE SCALE GENOMIC DNA]</scope>
    <source>
        <strain evidence="1 2">FT103W</strain>
    </source>
</reference>
<dbReference type="EMBL" id="WHUF01000005">
    <property type="protein sequence ID" value="MQA21910.1"/>
    <property type="molecule type" value="Genomic_DNA"/>
</dbReference>
<gene>
    <name evidence="1" type="ORF">GEV01_20570</name>
</gene>
<dbReference type="RefSeq" id="WP_152807400.1">
    <property type="nucleotide sequence ID" value="NZ_WHUF01000005.1"/>
</dbReference>
<dbReference type="Proteomes" id="UP000444318">
    <property type="component" value="Unassembled WGS sequence"/>
</dbReference>
<comment type="caution">
    <text evidence="1">The sequence shown here is derived from an EMBL/GenBank/DDBJ whole genome shotgun (WGS) entry which is preliminary data.</text>
</comment>
<keyword evidence="2" id="KW-1185">Reference proteome</keyword>
<evidence type="ECO:0000313" key="1">
    <source>
        <dbReference type="EMBL" id="MQA21910.1"/>
    </source>
</evidence>
<protein>
    <submittedName>
        <fullName evidence="1">Uncharacterized protein</fullName>
    </submittedName>
</protein>
<accession>A0A843SIK9</accession>
<name>A0A843SIK9_9BURK</name>
<organism evidence="1 2">
    <name type="scientific">Rugamonas rivuli</name>
    <dbReference type="NCBI Taxonomy" id="2743358"/>
    <lineage>
        <taxon>Bacteria</taxon>
        <taxon>Pseudomonadati</taxon>
        <taxon>Pseudomonadota</taxon>
        <taxon>Betaproteobacteria</taxon>
        <taxon>Burkholderiales</taxon>
        <taxon>Oxalobacteraceae</taxon>
        <taxon>Telluria group</taxon>
        <taxon>Rugamonas</taxon>
    </lineage>
</organism>